<feature type="region of interest" description="Disordered" evidence="1">
    <location>
        <begin position="548"/>
        <end position="631"/>
    </location>
</feature>
<dbReference type="GeneID" id="36283997"/>
<dbReference type="VEuPathDB" id="FungiDB:GMDG_00052"/>
<gene>
    <name evidence="2" type="ORF">VC83_00904</name>
</gene>
<protein>
    <submittedName>
        <fullName evidence="2">Uncharacterized protein</fullName>
    </submittedName>
</protein>
<proteinExistence type="predicted"/>
<dbReference type="InterPro" id="IPR022198">
    <property type="entry name" value="DUF3723"/>
</dbReference>
<dbReference type="AlphaFoldDB" id="A0A177AKN7"/>
<sequence length="778" mass="88586">MVPDSSSSCLIIRSRIPWLEKVKKCFEKGQCDRVSRNHIPVVIDQSQLDDVLHASQVSAEMLLTNGADPHPELRFPSGFQLRCLHERHRVLAAREVLPLQERWWTVDIYLADIDDELKKALIEEHSNEQPPSDGEIYCKIQKYQLNRDRYSEMRWWARLSAHGTRCLEQVSRHGDFKAAFDDLLGIPGLWGGMRISTLNKMMSMSCDDEVLTYLTHIKDVWSQLLRHNKEAMLMVDQATVKAVELMAPKSSKRDAQALHGQLVSGQIFSGFNLESREIIWSGLRTISGLIPSLYTFFEDLKYLEACVGSMRHLIKPSPKQTMRSALNNIFFGTDQLVIQEAHSTYSTQLGKKSKNWQLTYPQLWLYTMRDYPDLPAPREVKTKKKKKLLAKARTPNANEAKLSDFAVLADKLQFKSDEITALMLRSSDREIARDALLRARNQDRYDYGDGDIESHIDKILGLFATARPQNTERSCPVLVSDGPDTAGPRCGFPDEEAHARDRRFLYISNLQSDQEEQGESITSFFVRRSVYFAFFGRLPKIITHCRSSPAPPPNAGVERAASSPFLETQVSEVDLETDGERLRQNTLDGERLHQEQSERDSQERLNGDGNDAQEADDSFQVPERDQRRDTQIDIERIIARGLASIPEVTEDPAEHSREQNLDTQLQVVPPSPSKIRIEFKILEGRVLRTDRSLLVDPSEPSEVDRMAKKYTRKGIRPFDTLYNLLVPGQCFQAVTSNGTNTVLLIKDDGLHIDSQLVVFKPTSDADPFAGSRPKRSRH</sequence>
<dbReference type="OrthoDB" id="4227485at2759"/>
<evidence type="ECO:0000313" key="2">
    <source>
        <dbReference type="EMBL" id="OAF62595.1"/>
    </source>
</evidence>
<evidence type="ECO:0000256" key="1">
    <source>
        <dbReference type="SAM" id="MobiDB-lite"/>
    </source>
</evidence>
<dbReference type="eggNOG" id="ENOG502S0KD">
    <property type="taxonomic scope" value="Eukaryota"/>
</dbReference>
<organism evidence="2">
    <name type="scientific">Pseudogymnoascus destructans</name>
    <dbReference type="NCBI Taxonomy" id="655981"/>
    <lineage>
        <taxon>Eukaryota</taxon>
        <taxon>Fungi</taxon>
        <taxon>Dikarya</taxon>
        <taxon>Ascomycota</taxon>
        <taxon>Pezizomycotina</taxon>
        <taxon>Leotiomycetes</taxon>
        <taxon>Thelebolales</taxon>
        <taxon>Thelebolaceae</taxon>
        <taxon>Pseudogymnoascus</taxon>
    </lineage>
</organism>
<dbReference type="Pfam" id="PF12520">
    <property type="entry name" value="DUF3723"/>
    <property type="match status" value="1"/>
</dbReference>
<name>A0A177AKN7_9PEZI</name>
<dbReference type="Proteomes" id="UP000077154">
    <property type="component" value="Unassembled WGS sequence"/>
</dbReference>
<reference evidence="2" key="1">
    <citation type="submission" date="2016-03" db="EMBL/GenBank/DDBJ databases">
        <title>Updated assembly of Pseudogymnoascus destructans, the fungus causing white-nose syndrome of bats.</title>
        <authorList>
            <person name="Palmer J.M."/>
            <person name="Drees K.P."/>
            <person name="Foster J.T."/>
            <person name="Lindner D.L."/>
        </authorList>
    </citation>
    <scope>NUCLEOTIDE SEQUENCE [LARGE SCALE GENOMIC DNA]</scope>
    <source>
        <strain evidence="2">20631-21</strain>
    </source>
</reference>
<feature type="compositionally biased region" description="Basic and acidic residues" evidence="1">
    <location>
        <begin position="578"/>
        <end position="606"/>
    </location>
</feature>
<dbReference type="RefSeq" id="XP_024327867.1">
    <property type="nucleotide sequence ID" value="XM_024464591.1"/>
</dbReference>
<accession>A0A177AKN7</accession>
<feature type="compositionally biased region" description="Basic and acidic residues" evidence="1">
    <location>
        <begin position="622"/>
        <end position="631"/>
    </location>
</feature>
<dbReference type="EMBL" id="KV441387">
    <property type="protein sequence ID" value="OAF62595.1"/>
    <property type="molecule type" value="Genomic_DNA"/>
</dbReference>